<evidence type="ECO:0000313" key="2">
    <source>
        <dbReference type="Proteomes" id="UP000636479"/>
    </source>
</evidence>
<dbReference type="GeneID" id="59351418"/>
<dbReference type="RefSeq" id="XP_037214870.1">
    <property type="nucleotide sequence ID" value="XM_037368902.1"/>
</dbReference>
<sequence>MVTVIVARSSVFRLVPPLFLIPPMTWPRRALLLLGLALLLVDAELLCERLQRTTPPQLHLAAPSQAAPDDVYLAAGLPALRCLAAHLAANPNAPVRHLLLSDASQDDLDRDFGYIWYRGPWVDLTDADRTRQAEVRANHILMDDVTRRTIREMGTLMGHILQSAVTTLRTLAFVTYSRNPENQEIVEEEEEGYIDPRVAAMVDAGAYPVLTHLTLRDHGLGRASDLFNTSSPALTARFPELTHLHTITTDPNIRTLPVIPQETTPRLDNLRLSGAYARRCLPRELLGPRYYTPSRKVPTPSPRIPARIDIEPDFSPLLWESSDDLGCGTPHVEYMELYSADFAAELAAAFPGAASAVRVVPPREVEYAAGRQYDLARAVAEFLAYVDGEQATEPDRDAKRDFWWERHVKPQSWRDVGEL</sequence>
<evidence type="ECO:0000313" key="1">
    <source>
        <dbReference type="EMBL" id="KAF7292143.1"/>
    </source>
</evidence>
<comment type="caution">
    <text evidence="1">The sequence shown here is derived from an EMBL/GenBank/DDBJ whole genome shotgun (WGS) entry which is preliminary data.</text>
</comment>
<proteinExistence type="predicted"/>
<accession>A0A8H6VVY8</accession>
<dbReference type="OrthoDB" id="2982755at2759"/>
<protein>
    <submittedName>
        <fullName evidence="1">Uncharacterized protein</fullName>
    </submittedName>
</protein>
<dbReference type="Proteomes" id="UP000636479">
    <property type="component" value="Unassembled WGS sequence"/>
</dbReference>
<dbReference type="AlphaFoldDB" id="A0A8H6VVY8"/>
<reference evidence="1" key="1">
    <citation type="submission" date="2020-05" db="EMBL/GenBank/DDBJ databases">
        <title>Mycena genomes resolve the evolution of fungal bioluminescence.</title>
        <authorList>
            <person name="Tsai I.J."/>
        </authorList>
    </citation>
    <scope>NUCLEOTIDE SEQUENCE</scope>
    <source>
        <strain evidence="1">171206Taipei</strain>
    </source>
</reference>
<keyword evidence="2" id="KW-1185">Reference proteome</keyword>
<gene>
    <name evidence="1" type="ORF">MIND_01241300</name>
</gene>
<dbReference type="EMBL" id="JACAZF010000012">
    <property type="protein sequence ID" value="KAF7292143.1"/>
    <property type="molecule type" value="Genomic_DNA"/>
</dbReference>
<name>A0A8H6VVY8_9AGAR</name>
<organism evidence="1 2">
    <name type="scientific">Mycena indigotica</name>
    <dbReference type="NCBI Taxonomy" id="2126181"/>
    <lineage>
        <taxon>Eukaryota</taxon>
        <taxon>Fungi</taxon>
        <taxon>Dikarya</taxon>
        <taxon>Basidiomycota</taxon>
        <taxon>Agaricomycotina</taxon>
        <taxon>Agaricomycetes</taxon>
        <taxon>Agaricomycetidae</taxon>
        <taxon>Agaricales</taxon>
        <taxon>Marasmiineae</taxon>
        <taxon>Mycenaceae</taxon>
        <taxon>Mycena</taxon>
    </lineage>
</organism>